<evidence type="ECO:0000256" key="1">
    <source>
        <dbReference type="ARBA" id="ARBA00006484"/>
    </source>
</evidence>
<name>A0A8K0HN20_9ROSA</name>
<proteinExistence type="inferred from homology"/>
<protein>
    <submittedName>
        <fullName evidence="5">Uncharacterized protein</fullName>
    </submittedName>
</protein>
<dbReference type="PRINTS" id="PR00080">
    <property type="entry name" value="SDRFAMILY"/>
</dbReference>
<dbReference type="PRINTS" id="PR00081">
    <property type="entry name" value="GDHRDH"/>
</dbReference>
<sequence>MVVLTARDEMKGLEAVQKLKECGGFSDNVVFHQLDVADPSSIASLADFVKTQFGKLDILVNNAGVSGVIVDDSEGPLDNQPANWKIIQTYDLAEECVKINYYGAKRTTEALIPFLQLSDSPTIVNVSSGAGALQYISNEWTKEVLSNVKSLTEEKVDDVLNEFLKEYKKDSSEVKYVAYKMSKAAMNSYTRILAKKYPKFRINAVSPGYVKTDINCHTGHMTIEEGATSVVRLALLPDDGPSGLFFARQEVSSF</sequence>
<dbReference type="EMBL" id="VOIH02000001">
    <property type="protein sequence ID" value="KAF3455802.1"/>
    <property type="molecule type" value="Genomic_DNA"/>
</dbReference>
<dbReference type="InterPro" id="IPR036291">
    <property type="entry name" value="NAD(P)-bd_dom_sf"/>
</dbReference>
<dbReference type="SUPFAM" id="SSF51735">
    <property type="entry name" value="NAD(P)-binding Rossmann-fold domains"/>
    <property type="match status" value="1"/>
</dbReference>
<keyword evidence="3" id="KW-0560">Oxidoreductase</keyword>
<dbReference type="AlphaFoldDB" id="A0A8K0HN20"/>
<evidence type="ECO:0000313" key="5">
    <source>
        <dbReference type="EMBL" id="KAF3455802.1"/>
    </source>
</evidence>
<dbReference type="InterPro" id="IPR002347">
    <property type="entry name" value="SDR_fam"/>
</dbReference>
<comment type="caution">
    <text evidence="5">The sequence shown here is derived from an EMBL/GenBank/DDBJ whole genome shotgun (WGS) entry which is preliminary data.</text>
</comment>
<dbReference type="OrthoDB" id="1933717at2759"/>
<dbReference type="GO" id="GO:0016491">
    <property type="term" value="F:oxidoreductase activity"/>
    <property type="evidence" value="ECO:0007669"/>
    <property type="project" value="UniProtKB-KW"/>
</dbReference>
<dbReference type="PANTHER" id="PTHR43490">
    <property type="entry name" value="(+)-NEOMENTHOL DEHYDROGENASE"/>
    <property type="match status" value="1"/>
</dbReference>
<gene>
    <name evidence="5" type="ORF">FNV43_RR00444</name>
</gene>
<comment type="similarity">
    <text evidence="1 4">Belongs to the short-chain dehydrogenases/reductases (SDR) family.</text>
</comment>
<dbReference type="Proteomes" id="UP000796880">
    <property type="component" value="Unassembled WGS sequence"/>
</dbReference>
<reference evidence="5" key="1">
    <citation type="submission" date="2020-03" db="EMBL/GenBank/DDBJ databases">
        <title>A high-quality chromosome-level genome assembly of a woody plant with both climbing and erect habits, Rhamnella rubrinervis.</title>
        <authorList>
            <person name="Lu Z."/>
            <person name="Yang Y."/>
            <person name="Zhu X."/>
            <person name="Sun Y."/>
        </authorList>
    </citation>
    <scope>NUCLEOTIDE SEQUENCE</scope>
    <source>
        <strain evidence="5">BYM</strain>
        <tissue evidence="5">Leaf</tissue>
    </source>
</reference>
<evidence type="ECO:0000313" key="6">
    <source>
        <dbReference type="Proteomes" id="UP000796880"/>
    </source>
</evidence>
<keyword evidence="2" id="KW-0521">NADP</keyword>
<evidence type="ECO:0000256" key="2">
    <source>
        <dbReference type="ARBA" id="ARBA00022857"/>
    </source>
</evidence>
<evidence type="ECO:0000256" key="3">
    <source>
        <dbReference type="ARBA" id="ARBA00023002"/>
    </source>
</evidence>
<dbReference type="PANTHER" id="PTHR43490:SF98">
    <property type="entry name" value="OS02G0640600 PROTEIN"/>
    <property type="match status" value="1"/>
</dbReference>
<evidence type="ECO:0000256" key="4">
    <source>
        <dbReference type="RuleBase" id="RU000363"/>
    </source>
</evidence>
<organism evidence="5 6">
    <name type="scientific">Rhamnella rubrinervis</name>
    <dbReference type="NCBI Taxonomy" id="2594499"/>
    <lineage>
        <taxon>Eukaryota</taxon>
        <taxon>Viridiplantae</taxon>
        <taxon>Streptophyta</taxon>
        <taxon>Embryophyta</taxon>
        <taxon>Tracheophyta</taxon>
        <taxon>Spermatophyta</taxon>
        <taxon>Magnoliopsida</taxon>
        <taxon>eudicotyledons</taxon>
        <taxon>Gunneridae</taxon>
        <taxon>Pentapetalae</taxon>
        <taxon>rosids</taxon>
        <taxon>fabids</taxon>
        <taxon>Rosales</taxon>
        <taxon>Rhamnaceae</taxon>
        <taxon>rhamnoid group</taxon>
        <taxon>Rhamneae</taxon>
        <taxon>Rhamnella</taxon>
    </lineage>
</organism>
<dbReference type="Gene3D" id="3.40.50.720">
    <property type="entry name" value="NAD(P)-binding Rossmann-like Domain"/>
    <property type="match status" value="1"/>
</dbReference>
<dbReference type="GO" id="GO:0016020">
    <property type="term" value="C:membrane"/>
    <property type="evidence" value="ECO:0007669"/>
    <property type="project" value="TreeGrafter"/>
</dbReference>
<dbReference type="Pfam" id="PF00106">
    <property type="entry name" value="adh_short"/>
    <property type="match status" value="1"/>
</dbReference>
<dbReference type="Pfam" id="PF13561">
    <property type="entry name" value="adh_short_C2"/>
    <property type="match status" value="1"/>
</dbReference>
<keyword evidence="6" id="KW-1185">Reference proteome</keyword>
<accession>A0A8K0HN20</accession>